<reference evidence="1 2" key="1">
    <citation type="journal article" date="2003" name="Nature">
        <title>Genome divergence in two Prochlorococcus ecotypes reflects oceanic niche differentiation.</title>
        <authorList>
            <person name="Rocap G."/>
            <person name="Larimer F.W."/>
            <person name="Lamerdin J.E."/>
            <person name="Malfatti S."/>
            <person name="Chain P."/>
            <person name="Ahlgren N.A."/>
            <person name="Arellano A."/>
            <person name="Coleman M."/>
            <person name="Hauser L."/>
            <person name="Hess W.R."/>
            <person name="Johnson Z.I."/>
            <person name="Land M.L."/>
            <person name="Lindell D."/>
            <person name="Post A.F."/>
            <person name="Regala W."/>
            <person name="Shah M."/>
            <person name="Shaw S.L."/>
            <person name="Steglich C."/>
            <person name="Sullivan M.B."/>
            <person name="Ting C.S."/>
            <person name="Tolonen A."/>
            <person name="Webb E.A."/>
            <person name="Zinser E.R."/>
            <person name="Chisholm S.W."/>
        </authorList>
    </citation>
    <scope>NUCLEOTIDE SEQUENCE [LARGE SCALE GENOMIC DNA]</scope>
    <source>
        <strain evidence="2">MIT 9313</strain>
    </source>
</reference>
<name>B9ES99_PROMM</name>
<evidence type="ECO:0000313" key="1">
    <source>
        <dbReference type="EMBL" id="CAX32238.1"/>
    </source>
</evidence>
<organism evidence="1 2">
    <name type="scientific">Prochlorococcus marinus (strain MIT 9313)</name>
    <dbReference type="NCBI Taxonomy" id="74547"/>
    <lineage>
        <taxon>Bacteria</taxon>
        <taxon>Bacillati</taxon>
        <taxon>Cyanobacteriota</taxon>
        <taxon>Cyanophyceae</taxon>
        <taxon>Synechococcales</taxon>
        <taxon>Prochlorococcaceae</taxon>
        <taxon>Prochlorococcus</taxon>
    </lineage>
</organism>
<evidence type="ECO:0000313" key="2">
    <source>
        <dbReference type="Proteomes" id="UP000001423"/>
    </source>
</evidence>
<protein>
    <submittedName>
        <fullName evidence="1">Uncharacterized protein</fullName>
    </submittedName>
</protein>
<dbReference type="KEGG" id="pmt:PMT_2716"/>
<sequence length="52" mass="5950">MTTKNCLKHYWTREVQGHSGDVIGSIFALHNLLSRNEFDFVDSAFFALGYVL</sequence>
<dbReference type="AlphaFoldDB" id="B9ES99"/>
<keyword evidence="2" id="KW-1185">Reference proteome</keyword>
<dbReference type="HOGENOM" id="CLU_3083543_0_0_3"/>
<dbReference type="EMBL" id="BX548175">
    <property type="protein sequence ID" value="CAX32238.1"/>
    <property type="molecule type" value="Genomic_DNA"/>
</dbReference>
<dbReference type="Proteomes" id="UP000001423">
    <property type="component" value="Chromosome"/>
</dbReference>
<accession>B9ES99</accession>
<proteinExistence type="predicted"/>
<gene>
    <name evidence="1" type="ordered locus">PMT_2716</name>
</gene>